<dbReference type="NCBIfam" id="TIGR01418">
    <property type="entry name" value="PEP_synth"/>
    <property type="match status" value="1"/>
</dbReference>
<dbReference type="PANTHER" id="PTHR43030:SF1">
    <property type="entry name" value="PHOSPHOENOLPYRUVATE SYNTHASE"/>
    <property type="match status" value="1"/>
</dbReference>
<keyword evidence="5 12" id="KW-0808">Transferase</keyword>
<evidence type="ECO:0000256" key="9">
    <source>
        <dbReference type="ARBA" id="ARBA00022840"/>
    </source>
</evidence>
<evidence type="ECO:0000313" key="17">
    <source>
        <dbReference type="EMBL" id="KQB36358.1"/>
    </source>
</evidence>
<gene>
    <name evidence="17" type="ORF">AOG54_02205</name>
    <name evidence="16" type="ORF">SE19_04115</name>
</gene>
<dbReference type="EMBL" id="LJCQ01000186">
    <property type="protein sequence ID" value="KPV46775.1"/>
    <property type="molecule type" value="Genomic_DNA"/>
</dbReference>
<keyword evidence="7 12" id="KW-0547">Nucleotide-binding</keyword>
<keyword evidence="16" id="KW-0670">Pyruvate</keyword>
<dbReference type="FunFam" id="3.30.1490.20:FF:000010">
    <property type="entry name" value="Phosphoenolpyruvate synthase"/>
    <property type="match status" value="1"/>
</dbReference>
<dbReference type="EC" id="2.7.9.2" evidence="12"/>
<dbReference type="GO" id="GO:0008986">
    <property type="term" value="F:pyruvate, water dikinase activity"/>
    <property type="evidence" value="ECO:0007669"/>
    <property type="project" value="UniProtKB-EC"/>
</dbReference>
<dbReference type="Gene3D" id="3.30.470.20">
    <property type="entry name" value="ATP-grasp fold, B domain"/>
    <property type="match status" value="1"/>
</dbReference>
<comment type="similarity">
    <text evidence="4 12">Belongs to the PEP-utilizing enzyme family.</text>
</comment>
<feature type="domain" description="Pyruvate phosphate dikinase AMP/ATP-binding" evidence="14">
    <location>
        <begin position="22"/>
        <end position="339"/>
    </location>
</feature>
<proteinExistence type="inferred from homology"/>
<evidence type="ECO:0000313" key="16">
    <source>
        <dbReference type="EMBL" id="KPV46775.1"/>
    </source>
</evidence>
<keyword evidence="10 12" id="KW-0460">Magnesium</keyword>
<comment type="catalytic activity">
    <reaction evidence="11 12">
        <text>pyruvate + ATP + H2O = phosphoenolpyruvate + AMP + phosphate + 2 H(+)</text>
        <dbReference type="Rhea" id="RHEA:11364"/>
        <dbReference type="ChEBI" id="CHEBI:15361"/>
        <dbReference type="ChEBI" id="CHEBI:15377"/>
        <dbReference type="ChEBI" id="CHEBI:15378"/>
        <dbReference type="ChEBI" id="CHEBI:30616"/>
        <dbReference type="ChEBI" id="CHEBI:43474"/>
        <dbReference type="ChEBI" id="CHEBI:58702"/>
        <dbReference type="ChEBI" id="CHEBI:456215"/>
        <dbReference type="EC" id="2.7.9.2"/>
    </reaction>
</comment>
<keyword evidence="8 12" id="KW-0418">Kinase</keyword>
<evidence type="ECO:0000259" key="15">
    <source>
        <dbReference type="Pfam" id="PF02896"/>
    </source>
</evidence>
<evidence type="ECO:0000259" key="13">
    <source>
        <dbReference type="Pfam" id="PF00391"/>
    </source>
</evidence>
<evidence type="ECO:0000256" key="10">
    <source>
        <dbReference type="ARBA" id="ARBA00022842"/>
    </source>
</evidence>
<dbReference type="AlphaFoldDB" id="A0A0P9CUY7"/>
<keyword evidence="6 12" id="KW-0479">Metal-binding</keyword>
<dbReference type="NCBIfam" id="NF005057">
    <property type="entry name" value="PRK06464.1"/>
    <property type="match status" value="1"/>
</dbReference>
<dbReference type="InterPro" id="IPR018274">
    <property type="entry name" value="PEP_util_AS"/>
</dbReference>
<comment type="pathway">
    <text evidence="3 12">Carbohydrate biosynthesis; gluconeogenesis.</text>
</comment>
<evidence type="ECO:0000256" key="8">
    <source>
        <dbReference type="ARBA" id="ARBA00022777"/>
    </source>
</evidence>
<evidence type="ECO:0000256" key="4">
    <source>
        <dbReference type="ARBA" id="ARBA00007837"/>
    </source>
</evidence>
<dbReference type="Gene3D" id="3.50.30.10">
    <property type="entry name" value="Phosphohistidine domain"/>
    <property type="match status" value="1"/>
</dbReference>
<dbReference type="EMBL" id="LKBG01000023">
    <property type="protein sequence ID" value="KQB36358.1"/>
    <property type="molecule type" value="Genomic_DNA"/>
</dbReference>
<feature type="domain" description="PEP-utilising enzyme C-terminal" evidence="15">
    <location>
        <begin position="474"/>
        <end position="764"/>
    </location>
</feature>
<keyword evidence="9 12" id="KW-0067">ATP-binding</keyword>
<dbReference type="InterPro" id="IPR008279">
    <property type="entry name" value="PEP-util_enz_mobile_dom"/>
</dbReference>
<dbReference type="SUPFAM" id="SSF56059">
    <property type="entry name" value="Glutathione synthetase ATP-binding domain-like"/>
    <property type="match status" value="1"/>
</dbReference>
<dbReference type="PATRIC" id="fig|507754.4.peg.60"/>
<dbReference type="InterPro" id="IPR000121">
    <property type="entry name" value="PEP_util_C"/>
</dbReference>
<dbReference type="InterPro" id="IPR040442">
    <property type="entry name" value="Pyrv_kinase-like_dom_sf"/>
</dbReference>
<comment type="cofactor">
    <cofactor evidence="1 12">
        <name>Mg(2+)</name>
        <dbReference type="ChEBI" id="CHEBI:18420"/>
    </cofactor>
</comment>
<dbReference type="PIRSF" id="PIRSF000854">
    <property type="entry name" value="PEP_synthase"/>
    <property type="match status" value="1"/>
</dbReference>
<evidence type="ECO:0000256" key="11">
    <source>
        <dbReference type="ARBA" id="ARBA00047700"/>
    </source>
</evidence>
<evidence type="ECO:0000259" key="14">
    <source>
        <dbReference type="Pfam" id="PF01326"/>
    </source>
</evidence>
<evidence type="ECO:0000256" key="3">
    <source>
        <dbReference type="ARBA" id="ARBA00004742"/>
    </source>
</evidence>
<evidence type="ECO:0000313" key="19">
    <source>
        <dbReference type="Proteomes" id="UP000050515"/>
    </source>
</evidence>
<organism evidence="16 19">
    <name type="scientific">Acidiplasma aeolicum</name>
    <dbReference type="NCBI Taxonomy" id="507754"/>
    <lineage>
        <taxon>Archaea</taxon>
        <taxon>Methanobacteriati</taxon>
        <taxon>Thermoplasmatota</taxon>
        <taxon>Thermoplasmata</taxon>
        <taxon>Thermoplasmatales</taxon>
        <taxon>Ferroplasmaceae</taxon>
        <taxon>Acidiplasma</taxon>
    </lineage>
</organism>
<dbReference type="SUPFAM" id="SSF52009">
    <property type="entry name" value="Phosphohistidine domain"/>
    <property type="match status" value="1"/>
</dbReference>
<dbReference type="InterPro" id="IPR015813">
    <property type="entry name" value="Pyrv/PenolPyrv_kinase-like_dom"/>
</dbReference>
<dbReference type="SUPFAM" id="SSF51621">
    <property type="entry name" value="Phosphoenolpyruvate/pyruvate domain"/>
    <property type="match status" value="1"/>
</dbReference>
<dbReference type="RefSeq" id="WP_054964111.1">
    <property type="nucleotide sequence ID" value="NZ_JBBYJF010000012.1"/>
</dbReference>
<dbReference type="InterPro" id="IPR013815">
    <property type="entry name" value="ATP_grasp_subdomain_1"/>
</dbReference>
<evidence type="ECO:0000256" key="5">
    <source>
        <dbReference type="ARBA" id="ARBA00022679"/>
    </source>
</evidence>
<evidence type="ECO:0000256" key="12">
    <source>
        <dbReference type="PIRNR" id="PIRNR000854"/>
    </source>
</evidence>
<evidence type="ECO:0000256" key="1">
    <source>
        <dbReference type="ARBA" id="ARBA00001946"/>
    </source>
</evidence>
<dbReference type="InterPro" id="IPR006319">
    <property type="entry name" value="PEP_synth"/>
</dbReference>
<dbReference type="Pfam" id="PF01326">
    <property type="entry name" value="PPDK_N"/>
    <property type="match status" value="1"/>
</dbReference>
<dbReference type="InterPro" id="IPR036637">
    <property type="entry name" value="Phosphohistidine_dom_sf"/>
</dbReference>
<dbReference type="GO" id="GO:0005524">
    <property type="term" value="F:ATP binding"/>
    <property type="evidence" value="ECO:0007669"/>
    <property type="project" value="UniProtKB-KW"/>
</dbReference>
<evidence type="ECO:0000256" key="2">
    <source>
        <dbReference type="ARBA" id="ARBA00002988"/>
    </source>
</evidence>
<dbReference type="Pfam" id="PF00391">
    <property type="entry name" value="PEP-utilizers"/>
    <property type="match status" value="1"/>
</dbReference>
<reference evidence="16 19" key="1">
    <citation type="submission" date="2015-09" db="EMBL/GenBank/DDBJ databases">
        <title>Draft genome sequence of Acidiplasma aeolicum DSM 18409.</title>
        <authorList>
            <person name="Hemp J."/>
        </authorList>
    </citation>
    <scope>NUCLEOTIDE SEQUENCE [LARGE SCALE GENOMIC DNA]</scope>
    <source>
        <strain evidence="16 19">V</strain>
    </source>
</reference>
<sequence length="787" mass="87819">MTDKKSALVLWFNEIDKNDVGIVGGKSANLGEMASTGKIPVPNGFSTTSKAYNDFINYNNLKDKIQGIIESTNVDDTKSLNGASKAIKDLFLKAKFQKEFENQVRKCYSKLIQSEGNVFVAVRSSATSEDLPDASFAGEQETYLNVKGDDEVLEKIKECYASLFTPRAIYYRQKKNFSHFQIALSATVQRQVFSEESGVMFTLDVSNGDTSKIVIESSYGLGEYVVGGTVTPDTFYVDKATMKIEKRMISNKNKMLKCLETGGTEELVVSSDKAMEPSLNDREILELASYGKEIEAHYSHAMDIEWAKDSIDHKIYIVQARPETVWSNKKTGDNKMEVNEENVENDVILKGLPASPGNVTGTVKVLSSPDEISKFNKGEILVTTMTAPDWVPVMEKAKAIITDEGGLTCHAAIVSRELGVPCIVGTSSFGKKATDILHDGDVVTVDASNGVIYSGKFAQEEEKEEEEVKYQEPEIITGTKIMVNMGEPSLAPRIAKLPVDGIGLMREEFIWTEIGEHPLSLIKNGRGDYFVNKLSDALVKVCRAFAPRPVVLRFSDFKSDEYKNLKGGSEFEPVEDNPLLGWRGASRYYDEKYMEAFKLELKAVKKARDENLLKNLWVMIPFTRTVEELKKVVKIMEENGLERTKDFKLFLMAEIPSNIILADKFNEYVDGYSIGSNDLTMLMLGSDRNNGKMSSMFDERDLAIKRAIKYLIKIAHRDGKIVSICGQAPSQYDEIVDFLVRAGIDDISVNPDTVVHVRKLVAAVEKRVQVEAALGEVYKDDDWDLPL</sequence>
<feature type="domain" description="PEP-utilising enzyme mobile" evidence="13">
    <location>
        <begin position="375"/>
        <end position="450"/>
    </location>
</feature>
<protein>
    <recommendedName>
        <fullName evidence="12">Phosphoenolpyruvate synthase</fullName>
        <shortName evidence="12">PEP synthase</shortName>
        <ecNumber evidence="12">2.7.9.2</ecNumber>
    </recommendedName>
    <alternativeName>
        <fullName evidence="12">Pyruvate, water dikinase</fullName>
    </alternativeName>
</protein>
<dbReference type="Proteomes" id="UP000050515">
    <property type="component" value="Unassembled WGS sequence"/>
</dbReference>
<dbReference type="PROSITE" id="PS00370">
    <property type="entry name" value="PEP_ENZYMES_PHOS_SITE"/>
    <property type="match status" value="1"/>
</dbReference>
<dbReference type="GO" id="GO:0006094">
    <property type="term" value="P:gluconeogenesis"/>
    <property type="evidence" value="ECO:0007669"/>
    <property type="project" value="UniProtKB-UniPathway"/>
</dbReference>
<evidence type="ECO:0000313" key="18">
    <source>
        <dbReference type="Proteomes" id="UP000050320"/>
    </source>
</evidence>
<dbReference type="Gene3D" id="3.30.1490.20">
    <property type="entry name" value="ATP-grasp fold, A domain"/>
    <property type="match status" value="1"/>
</dbReference>
<dbReference type="InterPro" id="IPR002192">
    <property type="entry name" value="PPDK_AMP/ATP-bd"/>
</dbReference>
<accession>A0A0P9CUY7</accession>
<dbReference type="PANTHER" id="PTHR43030">
    <property type="entry name" value="PHOSPHOENOLPYRUVATE SYNTHASE"/>
    <property type="match status" value="1"/>
</dbReference>
<dbReference type="Gene3D" id="3.20.20.60">
    <property type="entry name" value="Phosphoenolpyruvate-binding domains"/>
    <property type="match status" value="1"/>
</dbReference>
<dbReference type="Pfam" id="PF02896">
    <property type="entry name" value="PEP-utilizers_C"/>
    <property type="match status" value="1"/>
</dbReference>
<comment type="function">
    <text evidence="2 12">Catalyzes the phosphorylation of pyruvate to phosphoenolpyruvate.</text>
</comment>
<evidence type="ECO:0000256" key="6">
    <source>
        <dbReference type="ARBA" id="ARBA00022723"/>
    </source>
</evidence>
<evidence type="ECO:0000256" key="7">
    <source>
        <dbReference type="ARBA" id="ARBA00022741"/>
    </source>
</evidence>
<dbReference type="GO" id="GO:0046872">
    <property type="term" value="F:metal ion binding"/>
    <property type="evidence" value="ECO:0007669"/>
    <property type="project" value="UniProtKB-KW"/>
</dbReference>
<keyword evidence="18" id="KW-1185">Reference proteome</keyword>
<dbReference type="UniPathway" id="UPA00138"/>
<reference evidence="17 18" key="2">
    <citation type="submission" date="2015-09" db="EMBL/GenBank/DDBJ databases">
        <title>Heavy metals and arsenic resistance mechanisms in polyextremophilic archaea of the family Ferroplasmaceae.</title>
        <authorList>
            <person name="Bulaev A.G."/>
            <person name="Kanygina A.V."/>
        </authorList>
    </citation>
    <scope>NUCLEOTIDE SEQUENCE [LARGE SCALE GENOMIC DNA]</scope>
    <source>
        <strain evidence="17 18">VT</strain>
    </source>
</reference>
<name>A0A0P9CUY7_9ARCH</name>
<comment type="caution">
    <text evidence="16">The sequence shown here is derived from an EMBL/GenBank/DDBJ whole genome shotgun (WGS) entry which is preliminary data.</text>
</comment>
<dbReference type="OrthoDB" id="23397at2157"/>
<dbReference type="Proteomes" id="UP000050320">
    <property type="component" value="Unassembled WGS sequence"/>
</dbReference>